<reference evidence="1" key="2">
    <citation type="submission" date="2020-09" db="EMBL/GenBank/DDBJ databases">
        <authorList>
            <person name="Sun Q."/>
            <person name="Ohkuma M."/>
        </authorList>
    </citation>
    <scope>NUCLEOTIDE SEQUENCE</scope>
    <source>
        <strain evidence="1">JCM 3346</strain>
    </source>
</reference>
<dbReference type="InterPro" id="IPR009784">
    <property type="entry name" value="DUF1349"/>
</dbReference>
<keyword evidence="2" id="KW-1185">Reference proteome</keyword>
<accession>A0A918FHT2</accession>
<evidence type="ECO:0000313" key="1">
    <source>
        <dbReference type="EMBL" id="GGR38281.1"/>
    </source>
</evidence>
<dbReference type="Proteomes" id="UP000610303">
    <property type="component" value="Unassembled WGS sequence"/>
</dbReference>
<gene>
    <name evidence="1" type="ORF">GCM10010196_35270</name>
</gene>
<evidence type="ECO:0008006" key="3">
    <source>
        <dbReference type="Google" id="ProtNLM"/>
    </source>
</evidence>
<dbReference type="SUPFAM" id="SSF49899">
    <property type="entry name" value="Concanavalin A-like lectins/glucanases"/>
    <property type="match status" value="1"/>
</dbReference>
<comment type="caution">
    <text evidence="1">The sequence shown here is derived from an EMBL/GenBank/DDBJ whole genome shotgun (WGS) entry which is preliminary data.</text>
</comment>
<protein>
    <recommendedName>
        <fullName evidence="3">DUF1349 domain-containing protein</fullName>
    </recommendedName>
</protein>
<dbReference type="Pfam" id="PF07081">
    <property type="entry name" value="DUF1349"/>
    <property type="match status" value="1"/>
</dbReference>
<dbReference type="AlphaFoldDB" id="A0A918FHT2"/>
<dbReference type="Gene3D" id="2.60.120.200">
    <property type="match status" value="1"/>
</dbReference>
<proteinExistence type="predicted"/>
<sequence length="198" mass="21544">MRVPWSDGRWTREPASTEQRGDALVVRALEGSDYWRETLYGFVHDDGHALLGAWPADAAIEVSFDSASLSELYDQAGLMLVAGPERWVKAGIELSDGVPQLGAVVTDGRSDWSMAPVPEWAGCIVTIRASRIADAVVLRARADDGPWRTFRVTPFPSDASAGPMVCAPSRDGLEVTFTAWRHVAADTELHADPPVMVR</sequence>
<evidence type="ECO:0000313" key="2">
    <source>
        <dbReference type="Proteomes" id="UP000610303"/>
    </source>
</evidence>
<dbReference type="PANTHER" id="PTHR35332">
    <property type="entry name" value="REGULATION OF ENOLASE PROTEIN 1"/>
    <property type="match status" value="1"/>
</dbReference>
<name>A0A918FHT2_AGRME</name>
<organism evidence="1 2">
    <name type="scientific">Agromyces mediolanus</name>
    <name type="common">Corynebacterium mediolanum</name>
    <dbReference type="NCBI Taxonomy" id="41986"/>
    <lineage>
        <taxon>Bacteria</taxon>
        <taxon>Bacillati</taxon>
        <taxon>Actinomycetota</taxon>
        <taxon>Actinomycetes</taxon>
        <taxon>Micrococcales</taxon>
        <taxon>Microbacteriaceae</taxon>
        <taxon>Agromyces</taxon>
    </lineage>
</organism>
<dbReference type="EMBL" id="BMRJ01000008">
    <property type="protein sequence ID" value="GGR38281.1"/>
    <property type="molecule type" value="Genomic_DNA"/>
</dbReference>
<dbReference type="InterPro" id="IPR013320">
    <property type="entry name" value="ConA-like_dom_sf"/>
</dbReference>
<dbReference type="RefSeq" id="WP_189086733.1">
    <property type="nucleotide sequence ID" value="NZ_BMRJ01000008.1"/>
</dbReference>
<dbReference type="PANTHER" id="PTHR35332:SF2">
    <property type="entry name" value="REGULATION OF ENOLASE PROTEIN 1"/>
    <property type="match status" value="1"/>
</dbReference>
<reference evidence="1" key="1">
    <citation type="journal article" date="2014" name="Int. J. Syst. Evol. Microbiol.">
        <title>Complete genome sequence of Corynebacterium casei LMG S-19264T (=DSM 44701T), isolated from a smear-ripened cheese.</title>
        <authorList>
            <consortium name="US DOE Joint Genome Institute (JGI-PGF)"/>
            <person name="Walter F."/>
            <person name="Albersmeier A."/>
            <person name="Kalinowski J."/>
            <person name="Ruckert C."/>
        </authorList>
    </citation>
    <scope>NUCLEOTIDE SEQUENCE</scope>
    <source>
        <strain evidence="1">JCM 3346</strain>
    </source>
</reference>